<organism evidence="2">
    <name type="scientific">marine metagenome</name>
    <dbReference type="NCBI Taxonomy" id="408172"/>
    <lineage>
        <taxon>unclassified sequences</taxon>
        <taxon>metagenomes</taxon>
        <taxon>ecological metagenomes</taxon>
    </lineage>
</organism>
<gene>
    <name evidence="2" type="ORF">METZ01_LOCUS263990</name>
</gene>
<feature type="non-terminal residue" evidence="2">
    <location>
        <position position="1"/>
    </location>
</feature>
<sequence length="73" mass="7744">CDALDAKRQSVANDWLNAGDDFEAVQDASGLDTVGVAPEGTVDLTGQPNDDVDFAGTEPTEPFEIDDESVEEE</sequence>
<protein>
    <submittedName>
        <fullName evidence="2">Uncharacterized protein</fullName>
    </submittedName>
</protein>
<proteinExistence type="predicted"/>
<reference evidence="2" key="1">
    <citation type="submission" date="2018-05" db="EMBL/GenBank/DDBJ databases">
        <authorList>
            <person name="Lanie J.A."/>
            <person name="Ng W.-L."/>
            <person name="Kazmierczak K.M."/>
            <person name="Andrzejewski T.M."/>
            <person name="Davidsen T.M."/>
            <person name="Wayne K.J."/>
            <person name="Tettelin H."/>
            <person name="Glass J.I."/>
            <person name="Rusch D."/>
            <person name="Podicherti R."/>
            <person name="Tsui H.-C.T."/>
            <person name="Winkler M.E."/>
        </authorList>
    </citation>
    <scope>NUCLEOTIDE SEQUENCE</scope>
</reference>
<name>A0A382JH25_9ZZZZ</name>
<feature type="compositionally biased region" description="Acidic residues" evidence="1">
    <location>
        <begin position="61"/>
        <end position="73"/>
    </location>
</feature>
<evidence type="ECO:0000256" key="1">
    <source>
        <dbReference type="SAM" id="MobiDB-lite"/>
    </source>
</evidence>
<feature type="region of interest" description="Disordered" evidence="1">
    <location>
        <begin position="33"/>
        <end position="73"/>
    </location>
</feature>
<dbReference type="EMBL" id="UINC01074187">
    <property type="protein sequence ID" value="SVC11136.1"/>
    <property type="molecule type" value="Genomic_DNA"/>
</dbReference>
<evidence type="ECO:0000313" key="2">
    <source>
        <dbReference type="EMBL" id="SVC11136.1"/>
    </source>
</evidence>
<accession>A0A382JH25</accession>
<dbReference type="AlphaFoldDB" id="A0A382JH25"/>